<gene>
    <name evidence="4" type="ORF">B0T22DRAFT_441752</name>
</gene>
<protein>
    <submittedName>
        <fullName evidence="4">Uncharacterized protein</fullName>
    </submittedName>
</protein>
<keyword evidence="5" id="KW-1185">Reference proteome</keyword>
<dbReference type="EMBL" id="JAULSO010000002">
    <property type="protein sequence ID" value="KAK3690351.1"/>
    <property type="molecule type" value="Genomic_DNA"/>
</dbReference>
<keyword evidence="3" id="KW-0732">Signal</keyword>
<proteinExistence type="predicted"/>
<reference evidence="4" key="1">
    <citation type="journal article" date="2023" name="Mol. Phylogenet. Evol.">
        <title>Genome-scale phylogeny and comparative genomics of the fungal order Sordariales.</title>
        <authorList>
            <person name="Hensen N."/>
            <person name="Bonometti L."/>
            <person name="Westerberg I."/>
            <person name="Brannstrom I.O."/>
            <person name="Guillou S."/>
            <person name="Cros-Aarteil S."/>
            <person name="Calhoun S."/>
            <person name="Haridas S."/>
            <person name="Kuo A."/>
            <person name="Mondo S."/>
            <person name="Pangilinan J."/>
            <person name="Riley R."/>
            <person name="LaButti K."/>
            <person name="Andreopoulos B."/>
            <person name="Lipzen A."/>
            <person name="Chen C."/>
            <person name="Yan M."/>
            <person name="Daum C."/>
            <person name="Ng V."/>
            <person name="Clum A."/>
            <person name="Steindorff A."/>
            <person name="Ohm R.A."/>
            <person name="Martin F."/>
            <person name="Silar P."/>
            <person name="Natvig D.O."/>
            <person name="Lalanne C."/>
            <person name="Gautier V."/>
            <person name="Ament-Velasquez S.L."/>
            <person name="Kruys A."/>
            <person name="Hutchinson M.I."/>
            <person name="Powell A.J."/>
            <person name="Barry K."/>
            <person name="Miller A.N."/>
            <person name="Grigoriev I.V."/>
            <person name="Debuchy R."/>
            <person name="Gladieux P."/>
            <person name="Hiltunen Thoren M."/>
            <person name="Johannesson H."/>
        </authorList>
    </citation>
    <scope>NUCLEOTIDE SEQUENCE</scope>
    <source>
        <strain evidence="4">CBS 314.62</strain>
    </source>
</reference>
<evidence type="ECO:0000313" key="5">
    <source>
        <dbReference type="Proteomes" id="UP001270362"/>
    </source>
</evidence>
<keyword evidence="1" id="KW-0175">Coiled coil</keyword>
<feature type="compositionally biased region" description="Acidic residues" evidence="2">
    <location>
        <begin position="379"/>
        <end position="389"/>
    </location>
</feature>
<sequence>MSNRGGAVLLQLGLLLWLPVKGRARGLQSLPKYVMLPQSDHSLPNYPYRTLAINTTSGKASLGHSEPPIHRLPVTFAGHQGAATHPTVVRAAEATITSQTRNINLDSCLPAPSSVLFRNLSGGVVDSMTSTFKSAIVITSPDPRRRTHFADAYDLPKTVKHETSTPPAMAAAAGSNPGLEAVVLPLQKLIEKHQAKYWLAVGEKNAVEKEVGKCTEARQEHAAHEIAAISNGGIPSVELIIAGNTLTAQLVAAAKKALNAYRGLALAADMLKATKLQLAFLEMGVDSAVNEIIELNKQSQMSLADSDRETEPTPLERKLKAAETLLRWTRDAQNITMTEVNGTRRRLEQRCENHATFAQSWNTFIQSLRAEISNRDPESEAATDQEPDTNDTTVTHSNCIGEAPVPPEQPSNARDIIDHTPLVDPTPDPAHLNLFTMFLSRLVGGGDGISTAIRARLVKADWGKSLLELAAMARRNENNPQGVGILDEVPNQNHPQCLGILDELANENNPEGVDLGNTTPAEDRSPDVKLEEEETAKLNNQPKSSDMNKIFDKIVENHEQEIATMNMKHREQLRNQQEKHEQEIASLEMKYVCVRELEARLANATSKKDESKRHD</sequence>
<dbReference type="AlphaFoldDB" id="A0AAE0XCY8"/>
<comment type="caution">
    <text evidence="4">The sequence shown here is derived from an EMBL/GenBank/DDBJ whole genome shotgun (WGS) entry which is preliminary data.</text>
</comment>
<evidence type="ECO:0000256" key="1">
    <source>
        <dbReference type="SAM" id="Coils"/>
    </source>
</evidence>
<feature type="region of interest" description="Disordered" evidence="2">
    <location>
        <begin position="373"/>
        <end position="395"/>
    </location>
</feature>
<dbReference type="Proteomes" id="UP001270362">
    <property type="component" value="Unassembled WGS sequence"/>
</dbReference>
<feature type="signal peptide" evidence="3">
    <location>
        <begin position="1"/>
        <end position="24"/>
    </location>
</feature>
<evidence type="ECO:0000256" key="2">
    <source>
        <dbReference type="SAM" id="MobiDB-lite"/>
    </source>
</evidence>
<feature type="coiled-coil region" evidence="1">
    <location>
        <begin position="555"/>
        <end position="614"/>
    </location>
</feature>
<name>A0AAE0XCY8_9PEZI</name>
<reference evidence="4" key="2">
    <citation type="submission" date="2023-06" db="EMBL/GenBank/DDBJ databases">
        <authorList>
            <consortium name="Lawrence Berkeley National Laboratory"/>
            <person name="Haridas S."/>
            <person name="Hensen N."/>
            <person name="Bonometti L."/>
            <person name="Westerberg I."/>
            <person name="Brannstrom I.O."/>
            <person name="Guillou S."/>
            <person name="Cros-Aarteil S."/>
            <person name="Calhoun S."/>
            <person name="Kuo A."/>
            <person name="Mondo S."/>
            <person name="Pangilinan J."/>
            <person name="Riley R."/>
            <person name="Labutti K."/>
            <person name="Andreopoulos B."/>
            <person name="Lipzen A."/>
            <person name="Chen C."/>
            <person name="Yanf M."/>
            <person name="Daum C."/>
            <person name="Ng V."/>
            <person name="Clum A."/>
            <person name="Steindorff A."/>
            <person name="Ohm R."/>
            <person name="Martin F."/>
            <person name="Silar P."/>
            <person name="Natvig D."/>
            <person name="Lalanne C."/>
            <person name="Gautier V."/>
            <person name="Ament-Velasquez S.L."/>
            <person name="Kruys A."/>
            <person name="Hutchinson M.I."/>
            <person name="Powell A.J."/>
            <person name="Barry K."/>
            <person name="Miller A.N."/>
            <person name="Grigoriev I.V."/>
            <person name="Debuchy R."/>
            <person name="Gladieux P."/>
            <person name="Thoren M.H."/>
            <person name="Johannesson H."/>
        </authorList>
    </citation>
    <scope>NUCLEOTIDE SEQUENCE</scope>
    <source>
        <strain evidence="4">CBS 314.62</strain>
    </source>
</reference>
<evidence type="ECO:0000313" key="4">
    <source>
        <dbReference type="EMBL" id="KAK3690351.1"/>
    </source>
</evidence>
<organism evidence="4 5">
    <name type="scientific">Podospora appendiculata</name>
    <dbReference type="NCBI Taxonomy" id="314037"/>
    <lineage>
        <taxon>Eukaryota</taxon>
        <taxon>Fungi</taxon>
        <taxon>Dikarya</taxon>
        <taxon>Ascomycota</taxon>
        <taxon>Pezizomycotina</taxon>
        <taxon>Sordariomycetes</taxon>
        <taxon>Sordariomycetidae</taxon>
        <taxon>Sordariales</taxon>
        <taxon>Podosporaceae</taxon>
        <taxon>Podospora</taxon>
    </lineage>
</organism>
<evidence type="ECO:0000256" key="3">
    <source>
        <dbReference type="SAM" id="SignalP"/>
    </source>
</evidence>
<feature type="region of interest" description="Disordered" evidence="2">
    <location>
        <begin position="507"/>
        <end position="545"/>
    </location>
</feature>
<feature type="chain" id="PRO_5041941319" evidence="3">
    <location>
        <begin position="25"/>
        <end position="615"/>
    </location>
</feature>
<accession>A0AAE0XCY8</accession>